<dbReference type="Proteomes" id="UP000749040">
    <property type="component" value="Unassembled WGS sequence"/>
</dbReference>
<dbReference type="PANTHER" id="PTHR11941">
    <property type="entry name" value="ENOYL-COA HYDRATASE-RELATED"/>
    <property type="match status" value="1"/>
</dbReference>
<dbReference type="EMBL" id="JADKYB010000029">
    <property type="protein sequence ID" value="MBM9509920.1"/>
    <property type="molecule type" value="Genomic_DNA"/>
</dbReference>
<dbReference type="PANTHER" id="PTHR11941:SF54">
    <property type="entry name" value="ENOYL-COA HYDRATASE, MITOCHONDRIAL"/>
    <property type="match status" value="1"/>
</dbReference>
<reference evidence="1 2" key="1">
    <citation type="submission" date="2021-01" db="EMBL/GenBank/DDBJ databases">
        <title>Streptomyces acididurans sp. nov., isolated from a peat swamp forest soil.</title>
        <authorList>
            <person name="Chantavorakit T."/>
            <person name="Duangmal K."/>
        </authorList>
    </citation>
    <scope>NUCLEOTIDE SEQUENCE [LARGE SCALE GENOMIC DNA]</scope>
    <source>
        <strain evidence="1 2">KK5PA1</strain>
    </source>
</reference>
<proteinExistence type="predicted"/>
<dbReference type="Pfam" id="PF00378">
    <property type="entry name" value="ECH_1"/>
    <property type="match status" value="1"/>
</dbReference>
<comment type="caution">
    <text evidence="1">The sequence shown here is derived from an EMBL/GenBank/DDBJ whole genome shotgun (WGS) entry which is preliminary data.</text>
</comment>
<dbReference type="InterPro" id="IPR001753">
    <property type="entry name" value="Enoyl-CoA_hydra/iso"/>
</dbReference>
<dbReference type="Gene3D" id="1.20.58.1300">
    <property type="match status" value="1"/>
</dbReference>
<dbReference type="SUPFAM" id="SSF52096">
    <property type="entry name" value="ClpP/crotonase"/>
    <property type="match status" value="1"/>
</dbReference>
<dbReference type="InterPro" id="IPR029045">
    <property type="entry name" value="ClpP/crotonase-like_dom_sf"/>
</dbReference>
<dbReference type="NCBIfam" id="NF042432">
    <property type="entry name" value="DHPACoAdixog_DpgC"/>
    <property type="match status" value="1"/>
</dbReference>
<name>A0ABS2U2U8_9ACTN</name>
<dbReference type="RefSeq" id="WP_205363462.1">
    <property type="nucleotide sequence ID" value="NZ_JADKYB010000029.1"/>
</dbReference>
<organism evidence="1 2">
    <name type="scientific">Actinacidiphila acididurans</name>
    <dbReference type="NCBI Taxonomy" id="2784346"/>
    <lineage>
        <taxon>Bacteria</taxon>
        <taxon>Bacillati</taxon>
        <taxon>Actinomycetota</taxon>
        <taxon>Actinomycetes</taxon>
        <taxon>Kitasatosporales</taxon>
        <taxon>Streptomycetaceae</taxon>
        <taxon>Actinacidiphila</taxon>
    </lineage>
</organism>
<dbReference type="Gene3D" id="3.90.226.10">
    <property type="entry name" value="2-enoyl-CoA Hydratase, Chain A, domain 1"/>
    <property type="match status" value="1"/>
</dbReference>
<dbReference type="InterPro" id="IPR053482">
    <property type="entry name" value="DPA-CoA_Dioxygenase"/>
</dbReference>
<keyword evidence="2" id="KW-1185">Reference proteome</keyword>
<protein>
    <submittedName>
        <fullName evidence="1">Enoyl-CoA hydratase/isomerase family protein</fullName>
    </submittedName>
</protein>
<evidence type="ECO:0000313" key="2">
    <source>
        <dbReference type="Proteomes" id="UP000749040"/>
    </source>
</evidence>
<accession>A0ABS2U2U8</accession>
<sequence length="433" mass="46680">MTRAIATTPVLSGDLATDRTLLREFLGETDERLAALPEPSQRDEATRAEARDLHSVARHLRTGFLAAYADRVYAELTAGPAGAGYRGLADLAQSAAELFPGLAPTPAQMAEEARFAQSHREGREIDQGILFGGLLASPGSGRALTRAMLLPVPRAIDLLDAFRTRGEVVLTAARLERRGRAGHITITNAHCLNAEDNQLVADLETLVDLVLLDPGITVGVLRGGVMTHPRYAGRRVFSAGINLKELKAGRISFVDFLLRRELGFLSKIMRGLRTGDDWHSGTVQKPWLAAVDTFAIGGGAQILLTCDRVVAAGDAFFSLPAAREGIVPGVSNLRLTRFLGARPARQVILGGRKVWAKEPDSRYVFDDVVEPSAMDAVVDAAAAELDNPAVAANRRMLNLAEESEDGFRLYLAEFAVQQALRAYGQDVLARMPG</sequence>
<evidence type="ECO:0000313" key="1">
    <source>
        <dbReference type="EMBL" id="MBM9509920.1"/>
    </source>
</evidence>
<dbReference type="CDD" id="cd06558">
    <property type="entry name" value="crotonase-like"/>
    <property type="match status" value="1"/>
</dbReference>
<gene>
    <name evidence="1" type="ORF">ITX44_36280</name>
</gene>